<dbReference type="Pfam" id="PF00535">
    <property type="entry name" value="Glycos_transf_2"/>
    <property type="match status" value="1"/>
</dbReference>
<comment type="caution">
    <text evidence="7">The sequence shown here is derived from an EMBL/GenBank/DDBJ whole genome shotgun (WGS) entry which is preliminary data.</text>
</comment>
<evidence type="ECO:0000256" key="4">
    <source>
        <dbReference type="ARBA" id="ARBA00022679"/>
    </source>
</evidence>
<gene>
    <name evidence="7" type="ORF">KI809_04180</name>
</gene>
<dbReference type="InterPro" id="IPR001173">
    <property type="entry name" value="Glyco_trans_2-like"/>
</dbReference>
<evidence type="ECO:0000256" key="2">
    <source>
        <dbReference type="ARBA" id="ARBA00022475"/>
    </source>
</evidence>
<dbReference type="GO" id="GO:0005886">
    <property type="term" value="C:plasma membrane"/>
    <property type="evidence" value="ECO:0007669"/>
    <property type="project" value="UniProtKB-SubCell"/>
</dbReference>
<keyword evidence="5" id="KW-0472">Membrane</keyword>
<evidence type="ECO:0000256" key="5">
    <source>
        <dbReference type="ARBA" id="ARBA00023136"/>
    </source>
</evidence>
<evidence type="ECO:0000256" key="3">
    <source>
        <dbReference type="ARBA" id="ARBA00022676"/>
    </source>
</evidence>
<dbReference type="SUPFAM" id="SSF53448">
    <property type="entry name" value="Nucleotide-diphospho-sugar transferases"/>
    <property type="match status" value="1"/>
</dbReference>
<evidence type="ECO:0000313" key="7">
    <source>
        <dbReference type="EMBL" id="MBT0663493.1"/>
    </source>
</evidence>
<dbReference type="Gene3D" id="3.90.550.10">
    <property type="entry name" value="Spore Coat Polysaccharide Biosynthesis Protein SpsA, Chain A"/>
    <property type="match status" value="1"/>
</dbReference>
<dbReference type="PANTHER" id="PTHR43646:SF2">
    <property type="entry name" value="GLYCOSYLTRANSFERASE 2-LIKE DOMAIN-CONTAINING PROTEIN"/>
    <property type="match status" value="1"/>
</dbReference>
<proteinExistence type="predicted"/>
<keyword evidence="3 7" id="KW-0328">Glycosyltransferase</keyword>
<comment type="subcellular location">
    <subcellularLocation>
        <location evidence="1">Cell membrane</location>
    </subcellularLocation>
</comment>
<dbReference type="AlphaFoldDB" id="A0AAW4KY60"/>
<evidence type="ECO:0000256" key="1">
    <source>
        <dbReference type="ARBA" id="ARBA00004236"/>
    </source>
</evidence>
<reference evidence="7 8" key="1">
    <citation type="submission" date="2021-05" db="EMBL/GenBank/DDBJ databases">
        <title>The draft genome of Geobacter pelophilus DSM 12255.</title>
        <authorList>
            <person name="Xu Z."/>
            <person name="Masuda Y."/>
            <person name="Itoh H."/>
            <person name="Senoo K."/>
        </authorList>
    </citation>
    <scope>NUCLEOTIDE SEQUENCE [LARGE SCALE GENOMIC DNA]</scope>
    <source>
        <strain evidence="7 8">DSM 12255</strain>
    </source>
</reference>
<keyword evidence="2" id="KW-1003">Cell membrane</keyword>
<dbReference type="RefSeq" id="WP_214170231.1">
    <property type="nucleotide sequence ID" value="NZ_JAHCVJ010000001.1"/>
</dbReference>
<dbReference type="EMBL" id="JAHCVJ010000001">
    <property type="protein sequence ID" value="MBT0663493.1"/>
    <property type="molecule type" value="Genomic_DNA"/>
</dbReference>
<keyword evidence="4 7" id="KW-0808">Transferase</keyword>
<protein>
    <submittedName>
        <fullName evidence="7">Glycosyltransferase</fullName>
        <ecNumber evidence="7">2.4.-.-</ecNumber>
    </submittedName>
</protein>
<name>A0AAW4KY60_9BACT</name>
<dbReference type="InterPro" id="IPR029044">
    <property type="entry name" value="Nucleotide-diphossugar_trans"/>
</dbReference>
<dbReference type="PANTHER" id="PTHR43646">
    <property type="entry name" value="GLYCOSYLTRANSFERASE"/>
    <property type="match status" value="1"/>
</dbReference>
<accession>A0AAW4KY60</accession>
<sequence>MTDQRTQPELSIIVPTLDERGTIAELLAMIARQQEVDFEVIISDGGSTDGTADWAAEIASQYRIPLKLVAGGKGRGAQLNEGVAASSGSYLLFLHADSSFEDRFALRKGVDTVAHCQDKAIAAKFALRFAKGAASPSLGYYYYETKGRLLRPECSHGDQGLIMSRDCFALLGPCEVFPAMLAETRLADKIRHNGRLLLIPAEIFTSARRFESEGLPQRQTVNAILLNCANQGWDAPFLAIAELYRSQSCTGKLQLYPLFASIRKLISSLPPHERYRFWKDTGSYVRYNAWQIAFFLDVRRNFKKGGPPSQGSTPILDRYDRFIAPILDNQFFNLLATVLTWAWFNLTRLQSLVFRS</sequence>
<organism evidence="7 8">
    <name type="scientific">Geoanaerobacter pelophilus</name>
    <dbReference type="NCBI Taxonomy" id="60036"/>
    <lineage>
        <taxon>Bacteria</taxon>
        <taxon>Pseudomonadati</taxon>
        <taxon>Thermodesulfobacteriota</taxon>
        <taxon>Desulfuromonadia</taxon>
        <taxon>Geobacterales</taxon>
        <taxon>Geobacteraceae</taxon>
        <taxon>Geoanaerobacter</taxon>
    </lineage>
</organism>
<dbReference type="EC" id="2.4.-.-" evidence="7"/>
<evidence type="ECO:0000313" key="8">
    <source>
        <dbReference type="Proteomes" id="UP000811899"/>
    </source>
</evidence>
<dbReference type="Proteomes" id="UP000811899">
    <property type="component" value="Unassembled WGS sequence"/>
</dbReference>
<keyword evidence="8" id="KW-1185">Reference proteome</keyword>
<feature type="domain" description="Glycosyltransferase 2-like" evidence="6">
    <location>
        <begin position="11"/>
        <end position="131"/>
    </location>
</feature>
<evidence type="ECO:0000259" key="6">
    <source>
        <dbReference type="Pfam" id="PF00535"/>
    </source>
</evidence>
<dbReference type="GO" id="GO:0016757">
    <property type="term" value="F:glycosyltransferase activity"/>
    <property type="evidence" value="ECO:0007669"/>
    <property type="project" value="UniProtKB-KW"/>
</dbReference>